<evidence type="ECO:0000313" key="1">
    <source>
        <dbReference type="EMBL" id="MBL6446666.1"/>
    </source>
</evidence>
<organism evidence="1 2">
    <name type="scientific">Fulvivirga marina</name>
    <dbReference type="NCBI Taxonomy" id="2494733"/>
    <lineage>
        <taxon>Bacteria</taxon>
        <taxon>Pseudomonadati</taxon>
        <taxon>Bacteroidota</taxon>
        <taxon>Cytophagia</taxon>
        <taxon>Cytophagales</taxon>
        <taxon>Fulvivirgaceae</taxon>
        <taxon>Fulvivirga</taxon>
    </lineage>
</organism>
<accession>A0A937G1A4</accession>
<dbReference type="RefSeq" id="WP_202856196.1">
    <property type="nucleotide sequence ID" value="NZ_JAEUGD010000031.1"/>
</dbReference>
<gene>
    <name evidence="1" type="ORF">JMN32_10110</name>
</gene>
<keyword evidence="2" id="KW-1185">Reference proteome</keyword>
<protein>
    <submittedName>
        <fullName evidence="1">Uncharacterized protein</fullName>
    </submittedName>
</protein>
<reference evidence="1" key="1">
    <citation type="submission" date="2021-01" db="EMBL/GenBank/DDBJ databases">
        <title>Fulvivirga kasyanovii gen. nov., sp nov., a novel member of the phylum Bacteroidetes isolated from seawater in a mussel farm.</title>
        <authorList>
            <person name="Zhao L.-H."/>
            <person name="Wang Z.-J."/>
        </authorList>
    </citation>
    <scope>NUCLEOTIDE SEQUENCE</scope>
    <source>
        <strain evidence="1">29W222</strain>
    </source>
</reference>
<comment type="caution">
    <text evidence="1">The sequence shown here is derived from an EMBL/GenBank/DDBJ whole genome shotgun (WGS) entry which is preliminary data.</text>
</comment>
<dbReference type="Proteomes" id="UP000614216">
    <property type="component" value="Unassembled WGS sequence"/>
</dbReference>
<dbReference type="AlphaFoldDB" id="A0A937G1A4"/>
<dbReference type="EMBL" id="JAEUGD010000031">
    <property type="protein sequence ID" value="MBL6446666.1"/>
    <property type="molecule type" value="Genomic_DNA"/>
</dbReference>
<proteinExistence type="predicted"/>
<evidence type="ECO:0000313" key="2">
    <source>
        <dbReference type="Proteomes" id="UP000614216"/>
    </source>
</evidence>
<sequence>MINLKTNEEKIFLTAEDYDDEAIKLFLDAEKKISHELFHFLNALYNVQVKAHSLLNYIVKEEMITHEDKEELILYVLNRFFKELILFFVQNHRGTNNLVFFNYTDHDEKIIYYDVYDEIKKRLLPFEDIKKILGKYRYLLVTFCEAYLGLWEIEYNDVINDKRK</sequence>
<name>A0A937G1A4_9BACT</name>